<sequence length="885" mass="98783">MASHPNSPHWELDVYATPFVPHAFKSVNNEHATVIATDTKHQVDFAAYTETFAARHFVPQRYNATIPPPEGTVNHPPLDSDLSVSSYSEFWSPVYNVELSAKLEENDTYTLYNVPLVPTASQEGHQLYRLLVPGLREETPFVELGDTIQLRQLHLDPYGNLVQLPVYFGTQKPIFLTWGGVQYDATVEDINRAYELVFIRVKGLVPQTMRFNVVFSMRRKLISVQWAALHLVSSELLRILAKPGPLGSREVHEELLQRTASMTLTTSGHSNQTNGANGEIQSQDDGAPNDWIRRMLFPVDSDGVIQEKLRTLPWKRGLFDPKLNYEQLSAVDCVCRSDYGVLPYLISGPPGTGKTKTLVELAMQLIKDQVDHVLICAPSDAAADTLALRLSKHLKPSQLFRLNGPGRTVDEVPQALRGFCYRTQDKDPNMYNLPPFPQLMKYLIVVTSTRDASILMNAKVTNSDLYTIEMSMLKTFHPESQVPAISLHWGALLIDEAAQATELESLFALSIVMPPPSYPSTLPQPQFAMAGDENQLGPRTASKNPHLTTSLFARLFARPLYANHPLSRSNLRPSTSPPVLTAAMLPMNYPAFENLTRNYRSHPAILSVSSSLFYNDTLIPESQPAAHPLHTSPIWTHRNWPVKYIPHRGLDEIERDGGGWYNVSEARIACNLAQYLFSSAQVPQAEIIIMSPFAAQVKLLRKEMRSARYGNGSGLFGVNIGPLEAFQGLESRVVIICTTRARPKFVKGDVERGLGVVGMRQRMNMAITRAKEGLFVIGNPEVLAMDEWWREWVAFCLRNGLVSEDLGIHAQRFKGGKVGVLEKALVIKEEKAREETAGRLRVLGGAVLGQGVDEDEMWALGLRAAMEEWEEEGGGGEEDEEDEEN</sequence>
<protein>
    <submittedName>
        <fullName evidence="1">P-loop containing nucleoside triphosphate hydrolase protein</fullName>
    </submittedName>
</protein>
<dbReference type="Proteomes" id="UP000799755">
    <property type="component" value="Unassembled WGS sequence"/>
</dbReference>
<evidence type="ECO:0000313" key="2">
    <source>
        <dbReference type="Proteomes" id="UP000799755"/>
    </source>
</evidence>
<name>A0ACB6QHC0_9PLEO</name>
<reference evidence="1" key="1">
    <citation type="journal article" date="2020" name="Stud. Mycol.">
        <title>101 Dothideomycetes genomes: a test case for predicting lifestyles and emergence of pathogens.</title>
        <authorList>
            <person name="Haridas S."/>
            <person name="Albert R."/>
            <person name="Binder M."/>
            <person name="Bloem J."/>
            <person name="Labutti K."/>
            <person name="Salamov A."/>
            <person name="Andreopoulos B."/>
            <person name="Baker S."/>
            <person name="Barry K."/>
            <person name="Bills G."/>
            <person name="Bluhm B."/>
            <person name="Cannon C."/>
            <person name="Castanera R."/>
            <person name="Culley D."/>
            <person name="Daum C."/>
            <person name="Ezra D."/>
            <person name="Gonzalez J."/>
            <person name="Henrissat B."/>
            <person name="Kuo A."/>
            <person name="Liang C."/>
            <person name="Lipzen A."/>
            <person name="Lutzoni F."/>
            <person name="Magnuson J."/>
            <person name="Mondo S."/>
            <person name="Nolan M."/>
            <person name="Ohm R."/>
            <person name="Pangilinan J."/>
            <person name="Park H.-J."/>
            <person name="Ramirez L."/>
            <person name="Alfaro M."/>
            <person name="Sun H."/>
            <person name="Tritt A."/>
            <person name="Yoshinaga Y."/>
            <person name="Zwiers L.-H."/>
            <person name="Turgeon B."/>
            <person name="Goodwin S."/>
            <person name="Spatafora J."/>
            <person name="Crous P."/>
            <person name="Grigoriev I."/>
        </authorList>
    </citation>
    <scope>NUCLEOTIDE SEQUENCE</scope>
    <source>
        <strain evidence="1">ATCC 200398</strain>
    </source>
</reference>
<dbReference type="EMBL" id="MU003529">
    <property type="protein sequence ID" value="KAF2465545.1"/>
    <property type="molecule type" value="Genomic_DNA"/>
</dbReference>
<gene>
    <name evidence="1" type="ORF">BDR25DRAFT_84907</name>
</gene>
<keyword evidence="1" id="KW-0378">Hydrolase</keyword>
<proteinExistence type="predicted"/>
<evidence type="ECO:0000313" key="1">
    <source>
        <dbReference type="EMBL" id="KAF2465545.1"/>
    </source>
</evidence>
<keyword evidence="2" id="KW-1185">Reference proteome</keyword>
<organism evidence="1 2">
    <name type="scientific">Lindgomyces ingoldianus</name>
    <dbReference type="NCBI Taxonomy" id="673940"/>
    <lineage>
        <taxon>Eukaryota</taxon>
        <taxon>Fungi</taxon>
        <taxon>Dikarya</taxon>
        <taxon>Ascomycota</taxon>
        <taxon>Pezizomycotina</taxon>
        <taxon>Dothideomycetes</taxon>
        <taxon>Pleosporomycetidae</taxon>
        <taxon>Pleosporales</taxon>
        <taxon>Lindgomycetaceae</taxon>
        <taxon>Lindgomyces</taxon>
    </lineage>
</organism>
<comment type="caution">
    <text evidence="1">The sequence shown here is derived from an EMBL/GenBank/DDBJ whole genome shotgun (WGS) entry which is preliminary data.</text>
</comment>
<accession>A0ACB6QHC0</accession>